<dbReference type="EMBL" id="JAVRQU010000005">
    <property type="protein sequence ID" value="KAK5702853.1"/>
    <property type="molecule type" value="Genomic_DNA"/>
</dbReference>
<feature type="transmembrane region" description="Helical" evidence="2">
    <location>
        <begin position="517"/>
        <end position="538"/>
    </location>
</feature>
<dbReference type="AlphaFoldDB" id="A0AAN7WD10"/>
<feature type="transmembrane region" description="Helical" evidence="2">
    <location>
        <begin position="317"/>
        <end position="338"/>
    </location>
</feature>
<evidence type="ECO:0000313" key="3">
    <source>
        <dbReference type="EMBL" id="KAK5702853.1"/>
    </source>
</evidence>
<sequence>MAGSYDTVDESRTSNLASIRDSLYLLATLNQYSISASVLETNRGETKPAEGLLRVALFSKDLRLIKRQRVIHELEHSQPVVAMTTAPADDLAQQLQAFDRISIDANLEPPDELNAMRQKLAQQLRETRRKGVVPVFISIGWFLFALAISIQSAFGFMGENAVAHDLALGLLLAWLPVEILCSIVDRNPVSADDIRKKLNRLIDHVRKSLMDDSIRTAFINTIDDVAERAEMRLRIEGLGEHCVTMGETPFFEKFSGQGRVKWHYGAAHAILCDVEEVYIAREGRSWLSDERRARTYLVLGKPSGGLEWFDYREMLQVTASFFCVGGTTFGAWILSFFTPTVGLGCRSGGYTIFATIATGLLVVEMGLWWYWDARKTELKDLQRRATLNTQVASSAERFLKIWLVTRRHLRRLSASCGAALAFLMHTVLPEKADVAMRRMLSQLTAWLASLSAQQHWDYCFFRPVEVGNSAWLLYRTLAQTFGTDNTCDCMSSLWGRGGGYIDLTQWDISTSNDVRRFWIAGTTIGVTVMSTAMIYIVVEWCLQSHLSTANAAHAAQGLQRVRRFRHMTYPVRWLAHAIDNSFHAFQCSVVSVFKSASILSKTYEVRPTGLRWTRAEQLSKGRRRSSTYAHARPSPTVVADGPDPTVPFIREPSMDEFTFEQTPPRAHMTGTLHPRSSDDTSISPSEFSRHLLFPDAHPRTAYERESSNGSPSEHSPERPVSPA</sequence>
<dbReference type="Proteomes" id="UP001310594">
    <property type="component" value="Unassembled WGS sequence"/>
</dbReference>
<comment type="caution">
    <text evidence="3">The sequence shown here is derived from an EMBL/GenBank/DDBJ whole genome shotgun (WGS) entry which is preliminary data.</text>
</comment>
<feature type="region of interest" description="Disordered" evidence="1">
    <location>
        <begin position="617"/>
        <end position="723"/>
    </location>
</feature>
<protein>
    <submittedName>
        <fullName evidence="3">Uncharacterized protein</fullName>
    </submittedName>
</protein>
<evidence type="ECO:0000256" key="2">
    <source>
        <dbReference type="SAM" id="Phobius"/>
    </source>
</evidence>
<feature type="transmembrane region" description="Helical" evidence="2">
    <location>
        <begin position="132"/>
        <end position="154"/>
    </location>
</feature>
<accession>A0AAN7WD10</accession>
<keyword evidence="2" id="KW-0472">Membrane</keyword>
<feature type="transmembrane region" description="Helical" evidence="2">
    <location>
        <begin position="166"/>
        <end position="185"/>
    </location>
</feature>
<evidence type="ECO:0000313" key="4">
    <source>
        <dbReference type="Proteomes" id="UP001310594"/>
    </source>
</evidence>
<feature type="compositionally biased region" description="Basic and acidic residues" evidence="1">
    <location>
        <begin position="696"/>
        <end position="706"/>
    </location>
</feature>
<name>A0AAN7WD10_9PEZI</name>
<reference evidence="3" key="1">
    <citation type="submission" date="2023-08" db="EMBL/GenBank/DDBJ databases">
        <title>Black Yeasts Isolated from many extreme environments.</title>
        <authorList>
            <person name="Coleine C."/>
            <person name="Stajich J.E."/>
            <person name="Selbmann L."/>
        </authorList>
    </citation>
    <scope>NUCLEOTIDE SEQUENCE</scope>
    <source>
        <strain evidence="3">CCFEE 5810</strain>
    </source>
</reference>
<evidence type="ECO:0000256" key="1">
    <source>
        <dbReference type="SAM" id="MobiDB-lite"/>
    </source>
</evidence>
<keyword evidence="2" id="KW-1133">Transmembrane helix</keyword>
<organism evidence="3 4">
    <name type="scientific">Elasticomyces elasticus</name>
    <dbReference type="NCBI Taxonomy" id="574655"/>
    <lineage>
        <taxon>Eukaryota</taxon>
        <taxon>Fungi</taxon>
        <taxon>Dikarya</taxon>
        <taxon>Ascomycota</taxon>
        <taxon>Pezizomycotina</taxon>
        <taxon>Dothideomycetes</taxon>
        <taxon>Dothideomycetidae</taxon>
        <taxon>Mycosphaerellales</taxon>
        <taxon>Teratosphaeriaceae</taxon>
        <taxon>Elasticomyces</taxon>
    </lineage>
</organism>
<keyword evidence="2" id="KW-0812">Transmembrane</keyword>
<gene>
    <name evidence="3" type="ORF">LTR97_003799</name>
</gene>
<proteinExistence type="predicted"/>
<feature type="transmembrane region" description="Helical" evidence="2">
    <location>
        <begin position="350"/>
        <end position="371"/>
    </location>
</feature>